<proteinExistence type="predicted"/>
<keyword evidence="2" id="KW-1185">Reference proteome</keyword>
<dbReference type="EMBL" id="CM047587">
    <property type="protein sequence ID" value="KAI9906350.1"/>
    <property type="molecule type" value="Genomic_DNA"/>
</dbReference>
<protein>
    <submittedName>
        <fullName evidence="1">Uncharacterized protein</fullName>
    </submittedName>
</protein>
<evidence type="ECO:0000313" key="2">
    <source>
        <dbReference type="Proteomes" id="UP001163321"/>
    </source>
</evidence>
<accession>A0ACC0VK85</accession>
<evidence type="ECO:0000313" key="1">
    <source>
        <dbReference type="EMBL" id="KAI9906350.1"/>
    </source>
</evidence>
<comment type="caution">
    <text evidence="1">The sequence shown here is derived from an EMBL/GenBank/DDBJ whole genome shotgun (WGS) entry which is preliminary data.</text>
</comment>
<sequence>MSQLMATLWSRHWGSRQPFAHFIVDTDNAISIVEKRSFIELYTALNSNALDLLVKASAMSNHILKLRAETAGAIKDLFAANPATFPETFFFCVFHYRLLDSKTEPACLPGNYCALDGERLHPSQLGYWH</sequence>
<name>A0ACC0VK85_9STRA</name>
<reference evidence="1 2" key="1">
    <citation type="journal article" date="2022" name="bioRxiv">
        <title>The genome of the oomycete Peronosclerospora sorghi, a cosmopolitan pathogen of maize and sorghum, is inflated with dispersed pseudogenes.</title>
        <authorList>
            <person name="Fletcher K."/>
            <person name="Martin F."/>
            <person name="Isakeit T."/>
            <person name="Cavanaugh K."/>
            <person name="Magill C."/>
            <person name="Michelmore R."/>
        </authorList>
    </citation>
    <scope>NUCLEOTIDE SEQUENCE [LARGE SCALE GENOMIC DNA]</scope>
    <source>
        <strain evidence="1">P6</strain>
    </source>
</reference>
<organism evidence="1 2">
    <name type="scientific">Peronosclerospora sorghi</name>
    <dbReference type="NCBI Taxonomy" id="230839"/>
    <lineage>
        <taxon>Eukaryota</taxon>
        <taxon>Sar</taxon>
        <taxon>Stramenopiles</taxon>
        <taxon>Oomycota</taxon>
        <taxon>Peronosporomycetes</taxon>
        <taxon>Peronosporales</taxon>
        <taxon>Peronosporaceae</taxon>
        <taxon>Peronosclerospora</taxon>
    </lineage>
</organism>
<dbReference type="Proteomes" id="UP001163321">
    <property type="component" value="Chromosome 8"/>
</dbReference>
<gene>
    <name evidence="1" type="ORF">PsorP6_016395</name>
</gene>